<sequence>MNDPVIVVGGSLTGLTTAILLASHGVQTILLERHPTSHPHPRALGLTPRSMEIYRSVALDGRIPQLPCGFRLRRARVESLMGKWFDEVPWTESSSSSDMYSWNEYSPCTGGALPQDRIEPILRARAVELGVDLRLGARLVDFQQNETGVTVLVQQKQKEYILRGSYLVAADGSHSFVRERLGIPRAGRGLLQTVRSVVFRLPPLEKCLEEGITQFVIDRADLRCFLTAYRDGRWLLVVYDDEERTEDQFRQVICSAVGNETDLDDEVEIITIGRWQVSALIAESFVARRIFLAGDAAHTLPPNRGGYGANTGIDDAHNLAWKLAQVLSGTAGPRLLDTYDAERRPIAQLRHQQIFARADFQSTDTDHEGEYSSSAGPVYDDVAMEFGQRYLDGALLRKKDGEMLPAASRPEQWAGMPGTRAPHAWIEKQGETVSTLDLFGRQWTVLSESAGWMDAVATMHQQQKQQQRSIEKQTLPIQAVHVGIDVRFSEPGEFGRLMGVSSTGVTLVRPDGYIAWRSEKRVRDPVQTLKKAWKELTGWEDADGAYQSLEQRPLRAEL</sequence>
<organism evidence="6 7">
    <name type="scientific">Penicilliopsis zonata CBS 506.65</name>
    <dbReference type="NCBI Taxonomy" id="1073090"/>
    <lineage>
        <taxon>Eukaryota</taxon>
        <taxon>Fungi</taxon>
        <taxon>Dikarya</taxon>
        <taxon>Ascomycota</taxon>
        <taxon>Pezizomycotina</taxon>
        <taxon>Eurotiomycetes</taxon>
        <taxon>Eurotiomycetidae</taxon>
        <taxon>Eurotiales</taxon>
        <taxon>Aspergillaceae</taxon>
        <taxon>Penicilliopsis</taxon>
    </lineage>
</organism>
<dbReference type="Pfam" id="PF01494">
    <property type="entry name" value="FAD_binding_3"/>
    <property type="match status" value="1"/>
</dbReference>
<gene>
    <name evidence="6" type="ORF">ASPZODRAFT_76310</name>
</gene>
<feature type="domain" description="FAD-binding" evidence="5">
    <location>
        <begin position="4"/>
        <end position="348"/>
    </location>
</feature>
<name>A0A1L9S6F9_9EURO</name>
<dbReference type="Gene3D" id="3.40.30.120">
    <property type="match status" value="1"/>
</dbReference>
<dbReference type="VEuPathDB" id="FungiDB:ASPZODRAFT_76310"/>
<dbReference type="GO" id="GO:0016709">
    <property type="term" value="F:oxidoreductase activity, acting on paired donors, with incorporation or reduction of molecular oxygen, NAD(P)H as one donor, and incorporation of one atom of oxygen"/>
    <property type="evidence" value="ECO:0007669"/>
    <property type="project" value="UniProtKB-ARBA"/>
</dbReference>
<evidence type="ECO:0000313" key="7">
    <source>
        <dbReference type="Proteomes" id="UP000184188"/>
    </source>
</evidence>
<proteinExistence type="predicted"/>
<dbReference type="STRING" id="1073090.A0A1L9S6F9"/>
<evidence type="ECO:0000313" key="6">
    <source>
        <dbReference type="EMBL" id="OJJ42748.1"/>
    </source>
</evidence>
<evidence type="ECO:0000259" key="5">
    <source>
        <dbReference type="Pfam" id="PF01494"/>
    </source>
</evidence>
<dbReference type="AlphaFoldDB" id="A0A1L9S6F9"/>
<evidence type="ECO:0000256" key="3">
    <source>
        <dbReference type="ARBA" id="ARBA00022827"/>
    </source>
</evidence>
<dbReference type="PANTHER" id="PTHR43004">
    <property type="entry name" value="TRK SYSTEM POTASSIUM UPTAKE PROTEIN"/>
    <property type="match status" value="1"/>
</dbReference>
<dbReference type="GeneID" id="34616541"/>
<evidence type="ECO:0000256" key="1">
    <source>
        <dbReference type="ARBA" id="ARBA00001974"/>
    </source>
</evidence>
<dbReference type="Gene3D" id="3.30.9.10">
    <property type="entry name" value="D-Amino Acid Oxidase, subunit A, domain 2"/>
    <property type="match status" value="1"/>
</dbReference>
<keyword evidence="3" id="KW-0274">FAD</keyword>
<protein>
    <recommendedName>
        <fullName evidence="5">FAD-binding domain-containing protein</fullName>
    </recommendedName>
</protein>
<dbReference type="Proteomes" id="UP000184188">
    <property type="component" value="Unassembled WGS sequence"/>
</dbReference>
<reference evidence="7" key="1">
    <citation type="journal article" date="2017" name="Genome Biol.">
        <title>Comparative genomics reveals high biological diversity and specific adaptations in the industrially and medically important fungal genus Aspergillus.</title>
        <authorList>
            <person name="de Vries R.P."/>
            <person name="Riley R."/>
            <person name="Wiebenga A."/>
            <person name="Aguilar-Osorio G."/>
            <person name="Amillis S."/>
            <person name="Uchima C.A."/>
            <person name="Anderluh G."/>
            <person name="Asadollahi M."/>
            <person name="Askin M."/>
            <person name="Barry K."/>
            <person name="Battaglia E."/>
            <person name="Bayram O."/>
            <person name="Benocci T."/>
            <person name="Braus-Stromeyer S.A."/>
            <person name="Caldana C."/>
            <person name="Canovas D."/>
            <person name="Cerqueira G.C."/>
            <person name="Chen F."/>
            <person name="Chen W."/>
            <person name="Choi C."/>
            <person name="Clum A."/>
            <person name="Dos Santos R.A."/>
            <person name="Damasio A.R."/>
            <person name="Diallinas G."/>
            <person name="Emri T."/>
            <person name="Fekete E."/>
            <person name="Flipphi M."/>
            <person name="Freyberg S."/>
            <person name="Gallo A."/>
            <person name="Gournas C."/>
            <person name="Habgood R."/>
            <person name="Hainaut M."/>
            <person name="Harispe M.L."/>
            <person name="Henrissat B."/>
            <person name="Hilden K.S."/>
            <person name="Hope R."/>
            <person name="Hossain A."/>
            <person name="Karabika E."/>
            <person name="Karaffa L."/>
            <person name="Karanyi Z."/>
            <person name="Krasevec N."/>
            <person name="Kuo A."/>
            <person name="Kusch H."/>
            <person name="LaButti K."/>
            <person name="Lagendijk E.L."/>
            <person name="Lapidus A."/>
            <person name="Levasseur A."/>
            <person name="Lindquist E."/>
            <person name="Lipzen A."/>
            <person name="Logrieco A.F."/>
            <person name="MacCabe A."/>
            <person name="Maekelae M.R."/>
            <person name="Malavazi I."/>
            <person name="Melin P."/>
            <person name="Meyer V."/>
            <person name="Mielnichuk N."/>
            <person name="Miskei M."/>
            <person name="Molnar A.P."/>
            <person name="Mule G."/>
            <person name="Ngan C.Y."/>
            <person name="Orejas M."/>
            <person name="Orosz E."/>
            <person name="Ouedraogo J.P."/>
            <person name="Overkamp K.M."/>
            <person name="Park H.-S."/>
            <person name="Perrone G."/>
            <person name="Piumi F."/>
            <person name="Punt P.J."/>
            <person name="Ram A.F."/>
            <person name="Ramon A."/>
            <person name="Rauscher S."/>
            <person name="Record E."/>
            <person name="Riano-Pachon D.M."/>
            <person name="Robert V."/>
            <person name="Roehrig J."/>
            <person name="Ruller R."/>
            <person name="Salamov A."/>
            <person name="Salih N.S."/>
            <person name="Samson R.A."/>
            <person name="Sandor E."/>
            <person name="Sanguinetti M."/>
            <person name="Schuetze T."/>
            <person name="Sepcic K."/>
            <person name="Shelest E."/>
            <person name="Sherlock G."/>
            <person name="Sophianopoulou V."/>
            <person name="Squina F.M."/>
            <person name="Sun H."/>
            <person name="Susca A."/>
            <person name="Todd R.B."/>
            <person name="Tsang A."/>
            <person name="Unkles S.E."/>
            <person name="van de Wiele N."/>
            <person name="van Rossen-Uffink D."/>
            <person name="Oliveira J.V."/>
            <person name="Vesth T.C."/>
            <person name="Visser J."/>
            <person name="Yu J.-H."/>
            <person name="Zhou M."/>
            <person name="Andersen M.R."/>
            <person name="Archer D.B."/>
            <person name="Baker S.E."/>
            <person name="Benoit I."/>
            <person name="Brakhage A.A."/>
            <person name="Braus G.H."/>
            <person name="Fischer R."/>
            <person name="Frisvad J.C."/>
            <person name="Goldman G.H."/>
            <person name="Houbraken J."/>
            <person name="Oakley B."/>
            <person name="Pocsi I."/>
            <person name="Scazzocchio C."/>
            <person name="Seiboth B."/>
            <person name="vanKuyk P.A."/>
            <person name="Wortman J."/>
            <person name="Dyer P.S."/>
            <person name="Grigoriev I.V."/>
        </authorList>
    </citation>
    <scope>NUCLEOTIDE SEQUENCE [LARGE SCALE GENOMIC DNA]</scope>
    <source>
        <strain evidence="7">CBS 506.65</strain>
    </source>
</reference>
<dbReference type="PANTHER" id="PTHR43004:SF19">
    <property type="entry name" value="BINDING MONOOXYGENASE, PUTATIVE (JCVI)-RELATED"/>
    <property type="match status" value="1"/>
</dbReference>
<accession>A0A1L9S6F9</accession>
<dbReference type="InterPro" id="IPR002938">
    <property type="entry name" value="FAD-bd"/>
</dbReference>
<dbReference type="InterPro" id="IPR050641">
    <property type="entry name" value="RIFMO-like"/>
</dbReference>
<dbReference type="Gene3D" id="3.50.50.60">
    <property type="entry name" value="FAD/NAD(P)-binding domain"/>
    <property type="match status" value="1"/>
</dbReference>
<dbReference type="GO" id="GO:0071949">
    <property type="term" value="F:FAD binding"/>
    <property type="evidence" value="ECO:0007669"/>
    <property type="project" value="InterPro"/>
</dbReference>
<dbReference type="InterPro" id="IPR036188">
    <property type="entry name" value="FAD/NAD-bd_sf"/>
</dbReference>
<dbReference type="EMBL" id="KV878357">
    <property type="protein sequence ID" value="OJJ42748.1"/>
    <property type="molecule type" value="Genomic_DNA"/>
</dbReference>
<dbReference type="OrthoDB" id="2690153at2759"/>
<keyword evidence="2" id="KW-0285">Flavoprotein</keyword>
<dbReference type="PRINTS" id="PR00420">
    <property type="entry name" value="RNGMNOXGNASE"/>
</dbReference>
<evidence type="ECO:0000256" key="4">
    <source>
        <dbReference type="ARBA" id="ARBA00023002"/>
    </source>
</evidence>
<dbReference type="Pfam" id="PF21274">
    <property type="entry name" value="Rng_hyd_C"/>
    <property type="match status" value="1"/>
</dbReference>
<evidence type="ECO:0000256" key="2">
    <source>
        <dbReference type="ARBA" id="ARBA00022630"/>
    </source>
</evidence>
<keyword evidence="4" id="KW-0560">Oxidoreductase</keyword>
<dbReference type="SUPFAM" id="SSF51905">
    <property type="entry name" value="FAD/NAD(P)-binding domain"/>
    <property type="match status" value="1"/>
</dbReference>
<keyword evidence="7" id="KW-1185">Reference proteome</keyword>
<dbReference type="RefSeq" id="XP_022577258.1">
    <property type="nucleotide sequence ID" value="XM_022730077.1"/>
</dbReference>
<comment type="cofactor">
    <cofactor evidence="1">
        <name>FAD</name>
        <dbReference type="ChEBI" id="CHEBI:57692"/>
    </cofactor>
</comment>